<organism evidence="1 2">
    <name type="scientific">Naegleria lovaniensis</name>
    <name type="common">Amoeba</name>
    <dbReference type="NCBI Taxonomy" id="51637"/>
    <lineage>
        <taxon>Eukaryota</taxon>
        <taxon>Discoba</taxon>
        <taxon>Heterolobosea</taxon>
        <taxon>Tetramitia</taxon>
        <taxon>Eutetramitia</taxon>
        <taxon>Vahlkampfiidae</taxon>
        <taxon>Naegleria</taxon>
    </lineage>
</organism>
<dbReference type="PANTHER" id="PTHR12824:SF8">
    <property type="entry name" value="GXIVSPLA2, ISOFORM A"/>
    <property type="match status" value="1"/>
</dbReference>
<proteinExistence type="predicted"/>
<comment type="caution">
    <text evidence="1">The sequence shown here is derived from an EMBL/GenBank/DDBJ whole genome shotgun (WGS) entry which is preliminary data.</text>
</comment>
<evidence type="ECO:0000313" key="1">
    <source>
        <dbReference type="EMBL" id="KAG2374756.1"/>
    </source>
</evidence>
<dbReference type="EMBL" id="PYSW02000043">
    <property type="protein sequence ID" value="KAG2374756.1"/>
    <property type="molecule type" value="Genomic_DNA"/>
</dbReference>
<dbReference type="GO" id="GO:0004623">
    <property type="term" value="F:phospholipase A2 activity"/>
    <property type="evidence" value="ECO:0007669"/>
    <property type="project" value="InterPro"/>
</dbReference>
<evidence type="ECO:0008006" key="3">
    <source>
        <dbReference type="Google" id="ProtNLM"/>
    </source>
</evidence>
<name>A0AA88GDY5_NAELO</name>
<dbReference type="RefSeq" id="XP_044543930.1">
    <property type="nucleotide sequence ID" value="XM_044686052.1"/>
</dbReference>
<dbReference type="GO" id="GO:0006644">
    <property type="term" value="P:phospholipid metabolic process"/>
    <property type="evidence" value="ECO:0007669"/>
    <property type="project" value="InterPro"/>
</dbReference>
<keyword evidence="2" id="KW-1185">Reference proteome</keyword>
<dbReference type="InterPro" id="IPR036444">
    <property type="entry name" value="PLipase_A2_dom_sf"/>
</dbReference>
<dbReference type="PANTHER" id="PTHR12824">
    <property type="entry name" value="GROUP XII SECRETORY PHOSPHOLIPASE A2 FAMILY MEMBER"/>
    <property type="match status" value="1"/>
</dbReference>
<dbReference type="GO" id="GO:0005576">
    <property type="term" value="C:extracellular region"/>
    <property type="evidence" value="ECO:0007669"/>
    <property type="project" value="InterPro"/>
</dbReference>
<dbReference type="GO" id="GO:0050482">
    <property type="term" value="P:arachidonate secretion"/>
    <property type="evidence" value="ECO:0007669"/>
    <property type="project" value="InterPro"/>
</dbReference>
<dbReference type="Proteomes" id="UP000816034">
    <property type="component" value="Unassembled WGS sequence"/>
</dbReference>
<protein>
    <recommendedName>
        <fullName evidence="3">Phospholipase A2</fullName>
    </recommendedName>
</protein>
<dbReference type="InterPro" id="IPR010711">
    <property type="entry name" value="PLA2G12"/>
</dbReference>
<evidence type="ECO:0000313" key="2">
    <source>
        <dbReference type="Proteomes" id="UP000816034"/>
    </source>
</evidence>
<dbReference type="Pfam" id="PF06951">
    <property type="entry name" value="PLA2G12"/>
    <property type="match status" value="1"/>
</dbReference>
<dbReference type="GO" id="GO:0005509">
    <property type="term" value="F:calcium ion binding"/>
    <property type="evidence" value="ECO:0007669"/>
    <property type="project" value="InterPro"/>
</dbReference>
<reference evidence="1 2" key="1">
    <citation type="journal article" date="2018" name="BMC Genomics">
        <title>The genome of Naegleria lovaniensis, the basis for a comparative approach to unravel pathogenicity factors of the human pathogenic amoeba N. fowleri.</title>
        <authorList>
            <person name="Liechti N."/>
            <person name="Schurch N."/>
            <person name="Bruggmann R."/>
            <person name="Wittwer M."/>
        </authorList>
    </citation>
    <scope>NUCLEOTIDE SEQUENCE [LARGE SCALE GENOMIC DNA]</scope>
    <source>
        <strain evidence="1 2">ATCC 30569</strain>
    </source>
</reference>
<gene>
    <name evidence="1" type="ORF">C9374_010500</name>
</gene>
<dbReference type="Gene3D" id="1.20.90.10">
    <property type="entry name" value="Phospholipase A2 domain"/>
    <property type="match status" value="1"/>
</dbReference>
<accession>A0AA88GDY5</accession>
<dbReference type="SUPFAM" id="SSF48619">
    <property type="entry name" value="Phospholipase A2, PLA2"/>
    <property type="match status" value="1"/>
</dbReference>
<sequence length="177" mass="20291">MFANLSLLQPYRRRIVVIQPRYHETLLLLVAILACILFLSFPTQAQECNYTCPRGHTKTLRKGYSPKPNGCGTQGEFNAISDEHGFTHCCNEHDTCYTYCHKSKEECDDEFYQCMNHHCDTNKKKNSKAHSECKNTSSMFFMGVGIFGCEAYMLSQKEACECRNGANPTHHHSKDEF</sequence>
<dbReference type="GeneID" id="68102954"/>
<dbReference type="GO" id="GO:0016042">
    <property type="term" value="P:lipid catabolic process"/>
    <property type="evidence" value="ECO:0007669"/>
    <property type="project" value="InterPro"/>
</dbReference>
<dbReference type="AlphaFoldDB" id="A0AA88GDY5"/>